<feature type="transmembrane region" description="Helical" evidence="3">
    <location>
        <begin position="73"/>
        <end position="92"/>
    </location>
</feature>
<keyword evidence="3" id="KW-0812">Transmembrane</keyword>
<sequence length="639" mass="73695">MSRRRPKQQRNVIDENQPVDWELEGLEYNPKAQGHPRRPRQPQSTLQTPSNLIPSEDHSISISQLWTLPRTTLLLMTPILASTILQVAPRYIEPVYGNIFPNIYFYEFCLISLIFGTIFGIGFATKTKSLQSKIRDDKITRAIVYGFDLCGILFSASPLMVKKLYNLSSILGPYVGPHITQLGLAYPIMFSLGFLNSVVCVRNSHEQRFPIIRWISHVIIYNIVTSTFTFVLYSVETRGRSCHRLYFGGLALALVSVVFKLLWNIHGEINLIENAGQRKKKKNKFGITISSKIKNLSFILTPQILIIIFAIYNVNFNPQCNPSIIQNVIVNNIEYSIIARNDSITGWIEVLEEIHPRNIRVMRAGHSLLGGVYRNTWDSVFGSFYFMEAVRLIERKNNSGQERALQIGLGIGVSASSLQRHQVSLDIIDLDPAVYEYAIKYFRLENHHWFYQQDGRKFINNAESGIYDYVLHDVFTGGSMPSELYSIEALEQVKRVMKEDGILALNFVGSERWPHAESLALVSNTIKRVFPYIKCFKEGPQNEGTFQNMVFFASSQKIKFRQPDKEDFLDSDMREFMLKNFIKWPVSLENFKNVSEIITDMNNPLEKMQLISAHEHWVIMRELFPMEMLKGMFERRNLE</sequence>
<evidence type="ECO:0000256" key="1">
    <source>
        <dbReference type="ARBA" id="ARBA00023115"/>
    </source>
</evidence>
<feature type="compositionally biased region" description="Polar residues" evidence="2">
    <location>
        <begin position="41"/>
        <end position="53"/>
    </location>
</feature>
<evidence type="ECO:0000313" key="4">
    <source>
        <dbReference type="EMBL" id="CAG8513267.1"/>
    </source>
</evidence>
<gene>
    <name evidence="4" type="ORF">DEBURN_LOCUS5286</name>
</gene>
<protein>
    <submittedName>
        <fullName evidence="4">9891_t:CDS:1</fullName>
    </submittedName>
</protein>
<keyword evidence="3" id="KW-1133">Transmembrane helix</keyword>
<evidence type="ECO:0000313" key="5">
    <source>
        <dbReference type="Proteomes" id="UP000789706"/>
    </source>
</evidence>
<feature type="transmembrane region" description="Helical" evidence="3">
    <location>
        <begin position="143"/>
        <end position="161"/>
    </location>
</feature>
<organism evidence="4 5">
    <name type="scientific">Diversispora eburnea</name>
    <dbReference type="NCBI Taxonomy" id="1213867"/>
    <lineage>
        <taxon>Eukaryota</taxon>
        <taxon>Fungi</taxon>
        <taxon>Fungi incertae sedis</taxon>
        <taxon>Mucoromycota</taxon>
        <taxon>Glomeromycotina</taxon>
        <taxon>Glomeromycetes</taxon>
        <taxon>Diversisporales</taxon>
        <taxon>Diversisporaceae</taxon>
        <taxon>Diversispora</taxon>
    </lineage>
</organism>
<feature type="transmembrane region" description="Helical" evidence="3">
    <location>
        <begin position="104"/>
        <end position="123"/>
    </location>
</feature>
<dbReference type="GO" id="GO:0006596">
    <property type="term" value="P:polyamine biosynthetic process"/>
    <property type="evidence" value="ECO:0007669"/>
    <property type="project" value="UniProtKB-KW"/>
</dbReference>
<dbReference type="EMBL" id="CAJVPK010000459">
    <property type="protein sequence ID" value="CAG8513267.1"/>
    <property type="molecule type" value="Genomic_DNA"/>
</dbReference>
<feature type="region of interest" description="Disordered" evidence="2">
    <location>
        <begin position="29"/>
        <end position="55"/>
    </location>
</feature>
<keyword evidence="5" id="KW-1185">Reference proteome</keyword>
<dbReference type="AlphaFoldDB" id="A0A9N8ZZ37"/>
<dbReference type="NCBIfam" id="NF037959">
    <property type="entry name" value="MFS_SpdSyn"/>
    <property type="match status" value="1"/>
</dbReference>
<feature type="transmembrane region" description="Helical" evidence="3">
    <location>
        <begin position="211"/>
        <end position="233"/>
    </location>
</feature>
<dbReference type="Pfam" id="PF01564">
    <property type="entry name" value="Spermine_synth"/>
    <property type="match status" value="1"/>
</dbReference>
<proteinExistence type="predicted"/>
<keyword evidence="3" id="KW-0472">Membrane</keyword>
<feature type="transmembrane region" description="Helical" evidence="3">
    <location>
        <begin position="293"/>
        <end position="312"/>
    </location>
</feature>
<reference evidence="4" key="1">
    <citation type="submission" date="2021-06" db="EMBL/GenBank/DDBJ databases">
        <authorList>
            <person name="Kallberg Y."/>
            <person name="Tangrot J."/>
            <person name="Rosling A."/>
        </authorList>
    </citation>
    <scope>NUCLEOTIDE SEQUENCE</scope>
    <source>
        <strain evidence="4">AZ414A</strain>
    </source>
</reference>
<comment type="caution">
    <text evidence="4">The sequence shown here is derived from an EMBL/GenBank/DDBJ whole genome shotgun (WGS) entry which is preliminary data.</text>
</comment>
<dbReference type="PANTHER" id="PTHR43317:SF1">
    <property type="entry name" value="THERMOSPERMINE SYNTHASE ACAULIS5"/>
    <property type="match status" value="1"/>
</dbReference>
<evidence type="ECO:0000256" key="3">
    <source>
        <dbReference type="SAM" id="Phobius"/>
    </source>
</evidence>
<evidence type="ECO:0000256" key="2">
    <source>
        <dbReference type="SAM" id="MobiDB-lite"/>
    </source>
</evidence>
<name>A0A9N8ZZ37_9GLOM</name>
<dbReference type="InterPro" id="IPR029063">
    <property type="entry name" value="SAM-dependent_MTases_sf"/>
</dbReference>
<keyword evidence="1" id="KW-0620">Polyamine biosynthesis</keyword>
<dbReference type="SUPFAM" id="SSF53335">
    <property type="entry name" value="S-adenosyl-L-methionine-dependent methyltransferases"/>
    <property type="match status" value="1"/>
</dbReference>
<dbReference type="PANTHER" id="PTHR43317">
    <property type="entry name" value="THERMOSPERMINE SYNTHASE ACAULIS5"/>
    <property type="match status" value="1"/>
</dbReference>
<accession>A0A9N8ZZ37</accession>
<dbReference type="OrthoDB" id="2016285at2759"/>
<dbReference type="Proteomes" id="UP000789706">
    <property type="component" value="Unassembled WGS sequence"/>
</dbReference>
<feature type="transmembrane region" description="Helical" evidence="3">
    <location>
        <begin position="245"/>
        <end position="272"/>
    </location>
</feature>
<feature type="transmembrane region" description="Helical" evidence="3">
    <location>
        <begin position="181"/>
        <end position="199"/>
    </location>
</feature>
<dbReference type="Gene3D" id="3.40.50.150">
    <property type="entry name" value="Vaccinia Virus protein VP39"/>
    <property type="match status" value="1"/>
</dbReference>